<comment type="caution">
    <text evidence="1">The sequence shown here is derived from an EMBL/GenBank/DDBJ whole genome shotgun (WGS) entry which is preliminary data.</text>
</comment>
<name>A0ACC0W738_9STRA</name>
<evidence type="ECO:0000313" key="2">
    <source>
        <dbReference type="Proteomes" id="UP001163321"/>
    </source>
</evidence>
<dbReference type="EMBL" id="CM047583">
    <property type="protein sequence ID" value="KAI9913521.1"/>
    <property type="molecule type" value="Genomic_DNA"/>
</dbReference>
<evidence type="ECO:0000313" key="1">
    <source>
        <dbReference type="EMBL" id="KAI9913521.1"/>
    </source>
</evidence>
<sequence length="129" mass="15418">MTIKTVPSYVMLERQAPPPRLPDPRFQKKKFALREIHKYQGSTNILLRKAPFARLVREIAEPHMENVRFQAQLFKLFKKLLRYTNLLVIYGKRVTIQPKDMEVVRRIRKEYTLYCSSHCVTLLNKLLFN</sequence>
<reference evidence="1 2" key="1">
    <citation type="journal article" date="2022" name="bioRxiv">
        <title>The genome of the oomycete Peronosclerospora sorghi, a cosmopolitan pathogen of maize and sorghum, is inflated with dispersed pseudogenes.</title>
        <authorList>
            <person name="Fletcher K."/>
            <person name="Martin F."/>
            <person name="Isakeit T."/>
            <person name="Cavanaugh K."/>
            <person name="Magill C."/>
            <person name="Michelmore R."/>
        </authorList>
    </citation>
    <scope>NUCLEOTIDE SEQUENCE [LARGE SCALE GENOMIC DNA]</scope>
    <source>
        <strain evidence="1">P6</strain>
    </source>
</reference>
<proteinExistence type="predicted"/>
<keyword evidence="2" id="KW-1185">Reference proteome</keyword>
<accession>A0ACC0W738</accession>
<organism evidence="1 2">
    <name type="scientific">Peronosclerospora sorghi</name>
    <dbReference type="NCBI Taxonomy" id="230839"/>
    <lineage>
        <taxon>Eukaryota</taxon>
        <taxon>Sar</taxon>
        <taxon>Stramenopiles</taxon>
        <taxon>Oomycota</taxon>
        <taxon>Peronosporomycetes</taxon>
        <taxon>Peronosporales</taxon>
        <taxon>Peronosporaceae</taxon>
        <taxon>Peronosclerospora</taxon>
    </lineage>
</organism>
<dbReference type="Proteomes" id="UP001163321">
    <property type="component" value="Chromosome 4"/>
</dbReference>
<protein>
    <submittedName>
        <fullName evidence="1">Uncharacterized protein</fullName>
    </submittedName>
</protein>
<gene>
    <name evidence="1" type="ORF">PsorP6_006199</name>
</gene>